<evidence type="ECO:0000256" key="1">
    <source>
        <dbReference type="SAM" id="MobiDB-lite"/>
    </source>
</evidence>
<dbReference type="Gramene" id="TraesMAC7A03G03855380.1">
    <property type="protein sequence ID" value="TraesMAC7A03G03855380.1.CDS1"/>
    <property type="gene ID" value="TraesMAC7A03G03855380"/>
</dbReference>
<dbReference type="Gramene" id="TraesJAG7A03G03836110.1">
    <property type="protein sequence ID" value="TraesJAG7A03G03836110.1.CDS1"/>
    <property type="gene ID" value="TraesJAG7A03G03836110"/>
</dbReference>
<dbReference type="Gramene" id="TraesROB_scaffold_037216_01G000100.1">
    <property type="protein sequence ID" value="TraesROB_scaffold_037216_01G000100.1"/>
    <property type="gene ID" value="TraesROB_scaffold_037216_01G000100"/>
</dbReference>
<reference evidence="2" key="1">
    <citation type="submission" date="2018-08" db="EMBL/GenBank/DDBJ databases">
        <authorList>
            <person name="Rossello M."/>
        </authorList>
    </citation>
    <scope>NUCLEOTIDE SEQUENCE [LARGE SCALE GENOMIC DNA]</scope>
    <source>
        <strain evidence="2">cv. Chinese Spring</strain>
    </source>
</reference>
<dbReference type="AlphaFoldDB" id="A0A3B6REX5"/>
<dbReference type="Gramene" id="TraesJUL7A03G03889040.1">
    <property type="protein sequence ID" value="TraesJUL7A03G03889040.1.CDS1"/>
    <property type="gene ID" value="TraesJUL7A03G03889040"/>
</dbReference>
<proteinExistence type="predicted"/>
<dbReference type="Gramene" id="TraesLDM7A03G03860940.1">
    <property type="protein sequence ID" value="TraesLDM7A03G03860940.1.CDS1"/>
    <property type="gene ID" value="TraesLDM7A03G03860940"/>
</dbReference>
<feature type="compositionally biased region" description="Gly residues" evidence="1">
    <location>
        <begin position="1"/>
        <end position="10"/>
    </location>
</feature>
<organism evidence="2">
    <name type="scientific">Triticum aestivum</name>
    <name type="common">Wheat</name>
    <dbReference type="NCBI Taxonomy" id="4565"/>
    <lineage>
        <taxon>Eukaryota</taxon>
        <taxon>Viridiplantae</taxon>
        <taxon>Streptophyta</taxon>
        <taxon>Embryophyta</taxon>
        <taxon>Tracheophyta</taxon>
        <taxon>Spermatophyta</taxon>
        <taxon>Magnoliopsida</taxon>
        <taxon>Liliopsida</taxon>
        <taxon>Poales</taxon>
        <taxon>Poaceae</taxon>
        <taxon>BOP clade</taxon>
        <taxon>Pooideae</taxon>
        <taxon>Triticodae</taxon>
        <taxon>Triticeae</taxon>
        <taxon>Triticinae</taxon>
        <taxon>Triticum</taxon>
    </lineage>
</organism>
<dbReference type="Gramene" id="TraesPARA_EIv1.0_2262360.1">
    <property type="protein sequence ID" value="TraesPARA_EIv1.0_2262360.1.CDS1"/>
    <property type="gene ID" value="TraesPARA_EIv1.0_2262360"/>
</dbReference>
<evidence type="ECO:0000313" key="3">
    <source>
        <dbReference type="Proteomes" id="UP000019116"/>
    </source>
</evidence>
<dbReference type="Gramene" id="TraesLAC7A03G03806790.1">
    <property type="protein sequence ID" value="TraesLAC7A03G03806790.1.CDS1"/>
    <property type="gene ID" value="TraesLAC7A03G03806790"/>
</dbReference>
<sequence length="72" mass="7299">MAGRKGGTRGGTQYLDTGRGWGRGEEGEGARAADGAEEILVDAGEVHAAALDQEQGRKTSGEAPDSKSSPSP</sequence>
<protein>
    <submittedName>
        <fullName evidence="2">Uncharacterized protein</fullName>
    </submittedName>
</protein>
<evidence type="ECO:0000313" key="2">
    <source>
        <dbReference type="EnsemblPlants" id="TraesCS7A02G156200.1.cds1"/>
    </source>
</evidence>
<dbReference type="Gramene" id="TraesSTA7A03G03849070.1">
    <property type="protein sequence ID" value="TraesSTA7A03G03849070.1.CDS1"/>
    <property type="gene ID" value="TraesSTA7A03G03849070"/>
</dbReference>
<dbReference type="Gramene" id="TraesCAD_scaffold_038435_01G000100.1">
    <property type="protein sequence ID" value="TraesCAD_scaffold_038435_01G000100.1"/>
    <property type="gene ID" value="TraesCAD_scaffold_038435_01G000100"/>
</dbReference>
<dbReference type="Gramene" id="TraesWEE_scaffold_036077_01G000400.1">
    <property type="protein sequence ID" value="TraesWEE_scaffold_036077_01G000400.1"/>
    <property type="gene ID" value="TraesWEE_scaffold_036077_01G000400"/>
</dbReference>
<feature type="region of interest" description="Disordered" evidence="1">
    <location>
        <begin position="1"/>
        <end position="72"/>
    </location>
</feature>
<reference evidence="2" key="2">
    <citation type="submission" date="2018-10" db="UniProtKB">
        <authorList>
            <consortium name="EnsemblPlants"/>
        </authorList>
    </citation>
    <scope>IDENTIFICATION</scope>
</reference>
<dbReference type="Proteomes" id="UP000019116">
    <property type="component" value="Chromosome 7A"/>
</dbReference>
<dbReference type="Gramene" id="TraesCS7A03G0363800.1">
    <property type="protein sequence ID" value="TraesCS7A03G0363800.1.CDS1"/>
    <property type="gene ID" value="TraesCS7A03G0363800"/>
</dbReference>
<feature type="compositionally biased region" description="Basic and acidic residues" evidence="1">
    <location>
        <begin position="22"/>
        <end position="31"/>
    </location>
</feature>
<dbReference type="Gramene" id="TraesNOR7A03G03897030.1">
    <property type="protein sequence ID" value="TraesNOR7A03G03897030.1.CDS1"/>
    <property type="gene ID" value="TraesNOR7A03G03897030"/>
</dbReference>
<dbReference type="EnsemblPlants" id="TraesCS7A02G156200.1">
    <property type="protein sequence ID" value="TraesCS7A02G156200.1.cds1"/>
    <property type="gene ID" value="TraesCS7A02G156200"/>
</dbReference>
<dbReference type="Gramene" id="TraesCLE_scaffold_037301_01G000400.1">
    <property type="protein sequence ID" value="TraesCLE_scaffold_037301_01G000400.1"/>
    <property type="gene ID" value="TraesCLE_scaffold_037301_01G000400"/>
</dbReference>
<keyword evidence="3" id="KW-1185">Reference proteome</keyword>
<dbReference type="Gramene" id="TraesRN7A0100334900.1">
    <property type="protein sequence ID" value="TraesRN7A0100334900.1"/>
    <property type="gene ID" value="TraesRN7A0100334900"/>
</dbReference>
<name>A0A3B6REX5_WHEAT</name>
<dbReference type="Gramene" id="TraesCS7A02G156200.1">
    <property type="protein sequence ID" value="TraesCS7A02G156200.1.cds1"/>
    <property type="gene ID" value="TraesCS7A02G156200"/>
</dbReference>
<dbReference type="Gramene" id="TraesARI7A03G03825080.1">
    <property type="protein sequence ID" value="TraesARI7A03G03825080.1.CDS1"/>
    <property type="gene ID" value="TraesARI7A03G03825080"/>
</dbReference>
<dbReference type="Gramene" id="TraesSYM7A03G03805240.1">
    <property type="protein sequence ID" value="TraesSYM7A03G03805240.1.CDS1"/>
    <property type="gene ID" value="TraesSYM7A03G03805240"/>
</dbReference>
<accession>A0A3B6REX5</accession>